<keyword evidence="6" id="KW-0237">DNA synthesis</keyword>
<feature type="domain" description="Ribonucleotide reductase large subunit C-terminal" evidence="14">
    <location>
        <begin position="793"/>
        <end position="878"/>
    </location>
</feature>
<comment type="function">
    <text evidence="10">Catalyzes the reduction of ribonucleotides to deoxyribonucleotides. May function to provide a pool of deoxyribonucleotide precursors for DNA repair during oxygen limitation and/or for immediate growth after restoration of oxygen.</text>
</comment>
<evidence type="ECO:0000256" key="2">
    <source>
        <dbReference type="ARBA" id="ARBA00007405"/>
    </source>
</evidence>
<keyword evidence="5" id="KW-0846">Cobalamin</keyword>
<dbReference type="InterPro" id="IPR050862">
    <property type="entry name" value="RdRp_reductase_class-2"/>
</dbReference>
<dbReference type="Pfam" id="PF08471">
    <property type="entry name" value="Ribonuc_red_2_N"/>
    <property type="match status" value="1"/>
</dbReference>
<dbReference type="RefSeq" id="WP_226934694.1">
    <property type="nucleotide sequence ID" value="NZ_JACDXX010000005.1"/>
</dbReference>
<feature type="domain" description="Ribonucleotide reductase class II vitamin B12-dependent N-terminal" evidence="15">
    <location>
        <begin position="29"/>
        <end position="147"/>
    </location>
</feature>
<keyword evidence="8 17" id="KW-0560">Oxidoreductase</keyword>
<evidence type="ECO:0000256" key="12">
    <source>
        <dbReference type="ARBA" id="ARBA00047754"/>
    </source>
</evidence>
<feature type="domain" description="TSCPD" evidence="16">
    <location>
        <begin position="934"/>
        <end position="1016"/>
    </location>
</feature>
<feature type="region of interest" description="Disordered" evidence="13">
    <location>
        <begin position="1046"/>
        <end position="1066"/>
    </location>
</feature>
<evidence type="ECO:0000256" key="8">
    <source>
        <dbReference type="ARBA" id="ARBA00023002"/>
    </source>
</evidence>
<dbReference type="SUPFAM" id="SSF51998">
    <property type="entry name" value="PFL-like glycyl radical enzymes"/>
    <property type="match status" value="1"/>
</dbReference>
<dbReference type="Pfam" id="PF02867">
    <property type="entry name" value="Ribonuc_red_lgC"/>
    <property type="match status" value="2"/>
</dbReference>
<evidence type="ECO:0000259" key="16">
    <source>
        <dbReference type="Pfam" id="PF12637"/>
    </source>
</evidence>
<dbReference type="InterPro" id="IPR013678">
    <property type="entry name" value="RNR_2_N"/>
</dbReference>
<feature type="compositionally biased region" description="Low complexity" evidence="13">
    <location>
        <begin position="1049"/>
        <end position="1066"/>
    </location>
</feature>
<dbReference type="EMBL" id="JACDXX010000005">
    <property type="protein sequence ID" value="MCB5409790.1"/>
    <property type="molecule type" value="Genomic_DNA"/>
</dbReference>
<dbReference type="PRINTS" id="PR01183">
    <property type="entry name" value="RIBORDTASEM1"/>
</dbReference>
<evidence type="ECO:0000259" key="14">
    <source>
        <dbReference type="Pfam" id="PF02867"/>
    </source>
</evidence>
<evidence type="ECO:0000256" key="3">
    <source>
        <dbReference type="ARBA" id="ARBA00012274"/>
    </source>
</evidence>
<comment type="similarity">
    <text evidence="2">Belongs to the ribonucleoside diphosphate reductase class-2 family.</text>
</comment>
<evidence type="ECO:0000256" key="6">
    <source>
        <dbReference type="ARBA" id="ARBA00022634"/>
    </source>
</evidence>
<comment type="caution">
    <text evidence="17">The sequence shown here is derived from an EMBL/GenBank/DDBJ whole genome shotgun (WGS) entry which is preliminary data.</text>
</comment>
<name>A0ABS8CLP1_9RHOB</name>
<feature type="domain" description="Ribonucleotide reductase large subunit C-terminal" evidence="14">
    <location>
        <begin position="402"/>
        <end position="699"/>
    </location>
</feature>
<protein>
    <recommendedName>
        <fullName evidence="4">Vitamin B12-dependent ribonucleotide reductase</fullName>
        <ecNumber evidence="3">1.17.4.1</ecNumber>
    </recommendedName>
    <alternativeName>
        <fullName evidence="11">Ribonucleoside-diphosphate reductase NrdJ</fullName>
    </alternativeName>
</protein>
<keyword evidence="7" id="KW-0547">Nucleotide-binding</keyword>
<reference evidence="17 18" key="1">
    <citation type="submission" date="2020-07" db="EMBL/GenBank/DDBJ databases">
        <title>Pseudogemmobacter sp. nov., isolated from poultry manure in Taiwan.</title>
        <authorList>
            <person name="Lin S.-Y."/>
            <person name="Tang Y.-S."/>
            <person name="Young C.-C."/>
        </authorList>
    </citation>
    <scope>NUCLEOTIDE SEQUENCE [LARGE SCALE GENOMIC DNA]</scope>
    <source>
        <strain evidence="17 18">CC-YST710</strain>
    </source>
</reference>
<proteinExistence type="inferred from homology"/>
<dbReference type="InterPro" id="IPR024434">
    <property type="entry name" value="TSCPD_dom"/>
</dbReference>
<dbReference type="GO" id="GO:0004748">
    <property type="term" value="F:ribonucleoside-diphosphate reductase activity, thioredoxin disulfide as acceptor"/>
    <property type="evidence" value="ECO:0007669"/>
    <property type="project" value="UniProtKB-EC"/>
</dbReference>
<dbReference type="Proteomes" id="UP001198571">
    <property type="component" value="Unassembled WGS sequence"/>
</dbReference>
<dbReference type="Gene3D" id="3.20.70.20">
    <property type="match status" value="2"/>
</dbReference>
<gene>
    <name evidence="17" type="ORF">H0485_07215</name>
</gene>
<evidence type="ECO:0000256" key="13">
    <source>
        <dbReference type="SAM" id="MobiDB-lite"/>
    </source>
</evidence>
<feature type="region of interest" description="Disordered" evidence="13">
    <location>
        <begin position="919"/>
        <end position="939"/>
    </location>
</feature>
<dbReference type="PANTHER" id="PTHR43371">
    <property type="entry name" value="VITAMIN B12-DEPENDENT RIBONUCLEOTIDE REDUCTASE"/>
    <property type="match status" value="1"/>
</dbReference>
<evidence type="ECO:0000256" key="1">
    <source>
        <dbReference type="ARBA" id="ARBA00001922"/>
    </source>
</evidence>
<evidence type="ECO:0000256" key="10">
    <source>
        <dbReference type="ARBA" id="ARBA00025437"/>
    </source>
</evidence>
<dbReference type="Pfam" id="PF12637">
    <property type="entry name" value="TSCPD"/>
    <property type="match status" value="1"/>
</dbReference>
<dbReference type="InterPro" id="IPR000788">
    <property type="entry name" value="RNR_lg_C"/>
</dbReference>
<evidence type="ECO:0000313" key="17">
    <source>
        <dbReference type="EMBL" id="MCB5409790.1"/>
    </source>
</evidence>
<dbReference type="PANTHER" id="PTHR43371:SF1">
    <property type="entry name" value="RIBONUCLEOSIDE-DIPHOSPHATE REDUCTASE"/>
    <property type="match status" value="1"/>
</dbReference>
<comment type="cofactor">
    <cofactor evidence="1">
        <name>adenosylcob(III)alamin</name>
        <dbReference type="ChEBI" id="CHEBI:18408"/>
    </cofactor>
</comment>
<keyword evidence="18" id="KW-1185">Reference proteome</keyword>
<evidence type="ECO:0000256" key="5">
    <source>
        <dbReference type="ARBA" id="ARBA00022628"/>
    </source>
</evidence>
<accession>A0ABS8CLP1</accession>
<evidence type="ECO:0000313" key="18">
    <source>
        <dbReference type="Proteomes" id="UP001198571"/>
    </source>
</evidence>
<comment type="catalytic activity">
    <reaction evidence="12">
        <text>a 2'-deoxyribonucleoside 5'-diphosphate + [thioredoxin]-disulfide + H2O = a ribonucleoside 5'-diphosphate + [thioredoxin]-dithiol</text>
        <dbReference type="Rhea" id="RHEA:23252"/>
        <dbReference type="Rhea" id="RHEA-COMP:10698"/>
        <dbReference type="Rhea" id="RHEA-COMP:10700"/>
        <dbReference type="ChEBI" id="CHEBI:15377"/>
        <dbReference type="ChEBI" id="CHEBI:29950"/>
        <dbReference type="ChEBI" id="CHEBI:50058"/>
        <dbReference type="ChEBI" id="CHEBI:57930"/>
        <dbReference type="ChEBI" id="CHEBI:73316"/>
        <dbReference type="EC" id="1.17.4.1"/>
    </reaction>
</comment>
<sequence length="1093" mass="113519">MKLDRMFTEGTAMPLAGISFVTRRIAHYAPSGLCSFESDSVEVPDSWSQSAADMLAQRFFCRNAVPVALKPVPEPGVPDFLWRSVADEAALAQLPAAARYTCESTAAQVFDRLAGAWSWQGWHLGLFADAAEARIFQDEIRYMLARQMAAPAAPQWAATGLWWAYGIGAGEAAGFAAGPCSGESRPAAPGQPMLYQAMIRSSAAPEGLSQATALASGVDISAHKDPMAVLRRVGAVLPRGTDRPRRAMQLACAISHDWAGALIGWKLREEQKAASLIAGSKAIEAGLNAILAAVATATTTGAATGAGEAEEGGAAGAVAAADPARNPALQAALRAAERAYIPEAYIARALDYAAQGFTSLSFPGWEQDWDSELWDQVAGRDVSLALRLDPAFLAARAKGGAAAERWQEIGEAVWSCGDQSLLFQGQIDAWHTCPESGAIGAATPMGDHLFLAETGALQAGLNLAAFLRAGQFDAPGFAHAVRLWTLVLEISTTLSAAPSPESAAQIADFRPLGLGFTNLGALLMRMGLAYDSAQGRSFCAALTAVLTGQAYLTSAELAAKLGAFRGFDANRASMLAVIARHRAAAYGLAGDGSQPQPPVLSAADCPDPGLAALARSLWDQVVAAGAAHGFRNAQVSAIGPSGAISLLMDCETTGIEPDSAQVKYYARGGGGALRGLNPSVSAGLGALGYSGDEIAAIRAYALGSQTLREAPYINHASLCRLGFGPDELARLEAALPGCYDLRFIFTPWVLGEAFCLDHLAMPSAALQDPGFDLLAHLGFSGPEIAAASAHICGHLTIAGAPGLRDSDLQVFDCAMSCGASGRPALSIESQLRMMAAAQPFLSGGIGRIITLPHQITIAALLAAVALAHDLGLKGISFYREGSKLSHPLARDLLAGLDPQDSDRVVSLPERARVLAGRLSTLAPPPGRSARESLPSRRKGYTRKARIGGHKVWLRSGEYEDGRPGELFITMGAEGDALRAMMSHFAIAVSTGLQYGVPLEEFVDAFVRPAGQGGPGGSDAAGAGAVLDFIFRDLAVSYLDRADLAPRPAPGAAGQASDGAEGDDAGAPAEGALDLLRAIAATGTLRPGSSRAGW</sequence>
<evidence type="ECO:0000256" key="4">
    <source>
        <dbReference type="ARBA" id="ARBA00014409"/>
    </source>
</evidence>
<dbReference type="InterPro" id="IPR029072">
    <property type="entry name" value="YebC-like"/>
</dbReference>
<evidence type="ECO:0000256" key="7">
    <source>
        <dbReference type="ARBA" id="ARBA00022741"/>
    </source>
</evidence>
<organism evidence="17 18">
    <name type="scientific">Pseudogemmobacter faecipullorum</name>
    <dbReference type="NCBI Taxonomy" id="2755041"/>
    <lineage>
        <taxon>Bacteria</taxon>
        <taxon>Pseudomonadati</taxon>
        <taxon>Pseudomonadota</taxon>
        <taxon>Alphaproteobacteria</taxon>
        <taxon>Rhodobacterales</taxon>
        <taxon>Paracoccaceae</taxon>
        <taxon>Pseudogemmobacter</taxon>
    </lineage>
</organism>
<dbReference type="SUPFAM" id="SSF75625">
    <property type="entry name" value="YebC-like"/>
    <property type="match status" value="1"/>
</dbReference>
<keyword evidence="9" id="KW-0170">Cobalt</keyword>
<evidence type="ECO:0000259" key="15">
    <source>
        <dbReference type="Pfam" id="PF08471"/>
    </source>
</evidence>
<dbReference type="EC" id="1.17.4.1" evidence="3"/>
<evidence type="ECO:0000256" key="11">
    <source>
        <dbReference type="ARBA" id="ARBA00033050"/>
    </source>
</evidence>
<evidence type="ECO:0000256" key="9">
    <source>
        <dbReference type="ARBA" id="ARBA00023285"/>
    </source>
</evidence>